<name>B0XUA1_ASPFC</name>
<evidence type="ECO:0000313" key="2">
    <source>
        <dbReference type="Proteomes" id="UP000001699"/>
    </source>
</evidence>
<keyword evidence="2" id="KW-1185">Reference proteome</keyword>
<proteinExistence type="predicted"/>
<dbReference type="HOGENOM" id="CLU_2132973_0_0_1"/>
<evidence type="ECO:0000313" key="1">
    <source>
        <dbReference type="EMBL" id="EDP53955.1"/>
    </source>
</evidence>
<dbReference type="Proteomes" id="UP000001699">
    <property type="component" value="Unassembled WGS sequence"/>
</dbReference>
<accession>B0XUA1</accession>
<dbReference type="AlphaFoldDB" id="B0XUA1"/>
<dbReference type="VEuPathDB" id="FungiDB:AFUB_020010"/>
<sequence length="113" mass="12595">MAPTWRYPVSRALRVTFSVISGGLHCHLQVRHGVSILNDDLLSYFNTRLINLTILASAADFHRRNYITGGLLLTPNPTTGISYPETIFRSRFPPRNSVNAIMSFLMGLAVGFT</sequence>
<gene>
    <name evidence="1" type="ORF">AFUB_020010</name>
</gene>
<protein>
    <submittedName>
        <fullName evidence="1">Uncharacterized protein</fullName>
    </submittedName>
</protein>
<reference evidence="1 2" key="1">
    <citation type="journal article" date="2008" name="PLoS Genet.">
        <title>Genomic islands in the pathogenic filamentous fungus Aspergillus fumigatus.</title>
        <authorList>
            <person name="Fedorova N.D."/>
            <person name="Khaldi N."/>
            <person name="Joardar V.S."/>
            <person name="Maiti R."/>
            <person name="Amedeo P."/>
            <person name="Anderson M.J."/>
            <person name="Crabtree J."/>
            <person name="Silva J.C."/>
            <person name="Badger J.H."/>
            <person name="Albarraq A."/>
            <person name="Angiuoli S."/>
            <person name="Bussey H."/>
            <person name="Bowyer P."/>
            <person name="Cotty P.J."/>
            <person name="Dyer P.S."/>
            <person name="Egan A."/>
            <person name="Galens K."/>
            <person name="Fraser-Liggett C.M."/>
            <person name="Haas B.J."/>
            <person name="Inman J.M."/>
            <person name="Kent R."/>
            <person name="Lemieux S."/>
            <person name="Malavazi I."/>
            <person name="Orvis J."/>
            <person name="Roemer T."/>
            <person name="Ronning C.M."/>
            <person name="Sundaram J.P."/>
            <person name="Sutton G."/>
            <person name="Turner G."/>
            <person name="Venter J.C."/>
            <person name="White O.R."/>
            <person name="Whitty B.R."/>
            <person name="Youngman P."/>
            <person name="Wolfe K.H."/>
            <person name="Goldman G.H."/>
            <person name="Wortman J.R."/>
            <person name="Jiang B."/>
            <person name="Denning D.W."/>
            <person name="Nierman W.C."/>
        </authorList>
    </citation>
    <scope>NUCLEOTIDE SEQUENCE [LARGE SCALE GENOMIC DNA]</scope>
    <source>
        <strain evidence="2">CBS 144.89 / FGSC A1163 / CEA10</strain>
    </source>
</reference>
<organism evidence="1 2">
    <name type="scientific">Aspergillus fumigatus (strain CBS 144.89 / FGSC A1163 / CEA10)</name>
    <name type="common">Neosartorya fumigata</name>
    <dbReference type="NCBI Taxonomy" id="451804"/>
    <lineage>
        <taxon>Eukaryota</taxon>
        <taxon>Fungi</taxon>
        <taxon>Dikarya</taxon>
        <taxon>Ascomycota</taxon>
        <taxon>Pezizomycotina</taxon>
        <taxon>Eurotiomycetes</taxon>
        <taxon>Eurotiomycetidae</taxon>
        <taxon>Eurotiales</taxon>
        <taxon>Aspergillaceae</taxon>
        <taxon>Aspergillus</taxon>
        <taxon>Aspergillus subgen. Fumigati</taxon>
    </lineage>
</organism>
<dbReference type="EMBL" id="DS499595">
    <property type="protein sequence ID" value="EDP53955.1"/>
    <property type="molecule type" value="Genomic_DNA"/>
</dbReference>